<accession>A0A067MNY2</accession>
<dbReference type="InParanoid" id="A0A067MNY2"/>
<sequence>MLLTAAAKKIGGWFRRAKEQVQAVAAPPRHASFRLPSEILTAILEYVDQPTLVAVALSGHALRFDAERLLYSNVFLSSVSQVHAFVRALGGPTNRHRSSAIRRLSIVYFTGKASKGSSSDPKGLSATKQILLNTPNLLHFNIWKPDRPRLRTRFRRAFRPPVKENAAYLLEARLAHDRDCESELDRSTRAFKASGTLAAGESADLLRTFLASTTPVPSLFIEVWYRSPEILTLITDHLPTLRALEIVDPDPYAFLVKARLPRRNPSYILGPVVEQLPALEKFNLTGGWMAKSAQSGLHMVNEWGQTCPSLRHVRLDLGVEWIRAKEGWHRQINKLAPTMIPL</sequence>
<organism evidence="1 2">
    <name type="scientific">Botryobasidium botryosum (strain FD-172 SS1)</name>
    <dbReference type="NCBI Taxonomy" id="930990"/>
    <lineage>
        <taxon>Eukaryota</taxon>
        <taxon>Fungi</taxon>
        <taxon>Dikarya</taxon>
        <taxon>Basidiomycota</taxon>
        <taxon>Agaricomycotina</taxon>
        <taxon>Agaricomycetes</taxon>
        <taxon>Cantharellales</taxon>
        <taxon>Botryobasidiaceae</taxon>
        <taxon>Botryobasidium</taxon>
    </lineage>
</organism>
<dbReference type="HOGENOM" id="CLU_818863_0_0_1"/>
<keyword evidence="2" id="KW-1185">Reference proteome</keyword>
<evidence type="ECO:0000313" key="2">
    <source>
        <dbReference type="Proteomes" id="UP000027195"/>
    </source>
</evidence>
<reference evidence="2" key="1">
    <citation type="journal article" date="2014" name="Proc. Natl. Acad. Sci. U.S.A.">
        <title>Extensive sampling of basidiomycete genomes demonstrates inadequacy of the white-rot/brown-rot paradigm for wood decay fungi.</title>
        <authorList>
            <person name="Riley R."/>
            <person name="Salamov A.A."/>
            <person name="Brown D.W."/>
            <person name="Nagy L.G."/>
            <person name="Floudas D."/>
            <person name="Held B.W."/>
            <person name="Levasseur A."/>
            <person name="Lombard V."/>
            <person name="Morin E."/>
            <person name="Otillar R."/>
            <person name="Lindquist E.A."/>
            <person name="Sun H."/>
            <person name="LaButti K.M."/>
            <person name="Schmutz J."/>
            <person name="Jabbour D."/>
            <person name="Luo H."/>
            <person name="Baker S.E."/>
            <person name="Pisabarro A.G."/>
            <person name="Walton J.D."/>
            <person name="Blanchette R.A."/>
            <person name="Henrissat B."/>
            <person name="Martin F."/>
            <person name="Cullen D."/>
            <person name="Hibbett D.S."/>
            <person name="Grigoriev I.V."/>
        </authorList>
    </citation>
    <scope>NUCLEOTIDE SEQUENCE [LARGE SCALE GENOMIC DNA]</scope>
    <source>
        <strain evidence="2">FD-172 SS1</strain>
    </source>
</reference>
<dbReference type="Proteomes" id="UP000027195">
    <property type="component" value="Unassembled WGS sequence"/>
</dbReference>
<proteinExistence type="predicted"/>
<evidence type="ECO:0008006" key="3">
    <source>
        <dbReference type="Google" id="ProtNLM"/>
    </source>
</evidence>
<protein>
    <recommendedName>
        <fullName evidence="3">F-box domain-containing protein</fullName>
    </recommendedName>
</protein>
<evidence type="ECO:0000313" key="1">
    <source>
        <dbReference type="EMBL" id="KDQ17259.1"/>
    </source>
</evidence>
<dbReference type="EMBL" id="KL198024">
    <property type="protein sequence ID" value="KDQ17259.1"/>
    <property type="molecule type" value="Genomic_DNA"/>
</dbReference>
<gene>
    <name evidence="1" type="ORF">BOTBODRAFT_53396</name>
</gene>
<name>A0A067MNY2_BOTB1</name>
<dbReference type="AlphaFoldDB" id="A0A067MNY2"/>